<dbReference type="GO" id="GO:0016787">
    <property type="term" value="F:hydrolase activity"/>
    <property type="evidence" value="ECO:0007669"/>
    <property type="project" value="InterPro"/>
</dbReference>
<feature type="domain" description="Calcineurin-like phosphoesterase" evidence="2">
    <location>
        <begin position="7"/>
        <end position="217"/>
    </location>
</feature>
<gene>
    <name evidence="3" type="ORF">B0I36DRAFT_375674</name>
</gene>
<sequence length="382" mass="42013">MSTIKTKVIVISDTHGKCFPHGETLTQQVDVVIHCGDLTQHSKLDEFRQTLSLLRSFNAPLKIAIAGNHDFSLDPVAFPAKLVEAYKIDPALENDQELVTKEFGTPGEARKLLDDAAQDGVVFLDEGNHYFTLDNGAALNIYASPYTPFTEPWGFTYNPESHHAFDIDPEVDIVITHGPPRGIMDITADRRRIGCPQLFAAVARARPKMHCFGHVHGGWGAKLASWRPEISEHPSHFADIDNGKSRFIANLARLCGSDFETAGERARKNEIARSEARGCFEVSCEEIKLDSSRAAEAAGGQAAVEESTLFVNAALESGGELRHLPWLIEIDLPRRSASRNHKVAGEKPDSKRKRSPSVSSAKENVESGSVDGHTQGKRGWWT</sequence>
<organism evidence="3 4">
    <name type="scientific">Microdochium trichocladiopsis</name>
    <dbReference type="NCBI Taxonomy" id="1682393"/>
    <lineage>
        <taxon>Eukaryota</taxon>
        <taxon>Fungi</taxon>
        <taxon>Dikarya</taxon>
        <taxon>Ascomycota</taxon>
        <taxon>Pezizomycotina</taxon>
        <taxon>Sordariomycetes</taxon>
        <taxon>Xylariomycetidae</taxon>
        <taxon>Xylariales</taxon>
        <taxon>Microdochiaceae</taxon>
        <taxon>Microdochium</taxon>
    </lineage>
</organism>
<protein>
    <submittedName>
        <fullName evidence="3">Metallo-dependent phosphatase-like protein</fullName>
    </submittedName>
</protein>
<evidence type="ECO:0000259" key="2">
    <source>
        <dbReference type="Pfam" id="PF00149"/>
    </source>
</evidence>
<feature type="region of interest" description="Disordered" evidence="1">
    <location>
        <begin position="338"/>
        <end position="382"/>
    </location>
</feature>
<accession>A0A9P8Y399</accession>
<dbReference type="Pfam" id="PF00149">
    <property type="entry name" value="Metallophos"/>
    <property type="match status" value="1"/>
</dbReference>
<comment type="caution">
    <text evidence="3">The sequence shown here is derived from an EMBL/GenBank/DDBJ whole genome shotgun (WGS) entry which is preliminary data.</text>
</comment>
<dbReference type="PANTHER" id="PTHR12905:SF0">
    <property type="entry name" value="CALCINEURIN-LIKE PHOSPHOESTERASE DOMAIN-CONTAINING PROTEIN"/>
    <property type="match status" value="1"/>
</dbReference>
<dbReference type="Gene3D" id="3.60.21.10">
    <property type="match status" value="1"/>
</dbReference>
<proteinExistence type="predicted"/>
<dbReference type="SUPFAM" id="SSF56300">
    <property type="entry name" value="Metallo-dependent phosphatases"/>
    <property type="match status" value="1"/>
</dbReference>
<reference evidence="3" key="1">
    <citation type="journal article" date="2021" name="Nat. Commun.">
        <title>Genetic determinants of endophytism in the Arabidopsis root mycobiome.</title>
        <authorList>
            <person name="Mesny F."/>
            <person name="Miyauchi S."/>
            <person name="Thiergart T."/>
            <person name="Pickel B."/>
            <person name="Atanasova L."/>
            <person name="Karlsson M."/>
            <person name="Huettel B."/>
            <person name="Barry K.W."/>
            <person name="Haridas S."/>
            <person name="Chen C."/>
            <person name="Bauer D."/>
            <person name="Andreopoulos W."/>
            <person name="Pangilinan J."/>
            <person name="LaButti K."/>
            <person name="Riley R."/>
            <person name="Lipzen A."/>
            <person name="Clum A."/>
            <person name="Drula E."/>
            <person name="Henrissat B."/>
            <person name="Kohler A."/>
            <person name="Grigoriev I.V."/>
            <person name="Martin F.M."/>
            <person name="Hacquard S."/>
        </authorList>
    </citation>
    <scope>NUCLEOTIDE SEQUENCE</scope>
    <source>
        <strain evidence="3">MPI-CAGE-CH-0230</strain>
    </source>
</reference>
<dbReference type="AlphaFoldDB" id="A0A9P8Y399"/>
<evidence type="ECO:0000313" key="4">
    <source>
        <dbReference type="Proteomes" id="UP000756346"/>
    </source>
</evidence>
<dbReference type="Proteomes" id="UP000756346">
    <property type="component" value="Unassembled WGS sequence"/>
</dbReference>
<evidence type="ECO:0000256" key="1">
    <source>
        <dbReference type="SAM" id="MobiDB-lite"/>
    </source>
</evidence>
<dbReference type="InterPro" id="IPR004843">
    <property type="entry name" value="Calcineurin-like_PHP"/>
</dbReference>
<evidence type="ECO:0000313" key="3">
    <source>
        <dbReference type="EMBL" id="KAH7028098.1"/>
    </source>
</evidence>
<dbReference type="CDD" id="cd07379">
    <property type="entry name" value="MPP_239FB"/>
    <property type="match status" value="1"/>
</dbReference>
<dbReference type="InterPro" id="IPR051693">
    <property type="entry name" value="UPF0046_metallophosphoest"/>
</dbReference>
<name>A0A9P8Y399_9PEZI</name>
<dbReference type="RefSeq" id="XP_046010897.1">
    <property type="nucleotide sequence ID" value="XM_046160387.1"/>
</dbReference>
<dbReference type="PANTHER" id="PTHR12905">
    <property type="entry name" value="METALLOPHOSPHOESTERASE"/>
    <property type="match status" value="1"/>
</dbReference>
<keyword evidence="4" id="KW-1185">Reference proteome</keyword>
<dbReference type="OrthoDB" id="630188at2759"/>
<dbReference type="GeneID" id="70189933"/>
<dbReference type="EMBL" id="JAGTJQ010000007">
    <property type="protein sequence ID" value="KAH7028098.1"/>
    <property type="molecule type" value="Genomic_DNA"/>
</dbReference>
<dbReference type="InterPro" id="IPR029052">
    <property type="entry name" value="Metallo-depent_PP-like"/>
</dbReference>